<evidence type="ECO:0000256" key="1">
    <source>
        <dbReference type="SAM" id="Phobius"/>
    </source>
</evidence>
<evidence type="ECO:0000313" key="3">
    <source>
        <dbReference type="Proteomes" id="UP000194218"/>
    </source>
</evidence>
<dbReference type="AlphaFoldDB" id="A0A1W7CY56"/>
<keyword evidence="1" id="KW-0812">Transmembrane</keyword>
<accession>A0A1W7CY56</accession>
<organism evidence="2 3">
    <name type="scientific">Streptomyces marincola</name>
    <dbReference type="NCBI Taxonomy" id="2878388"/>
    <lineage>
        <taxon>Bacteria</taxon>
        <taxon>Bacillati</taxon>
        <taxon>Actinomycetota</taxon>
        <taxon>Actinomycetes</taxon>
        <taxon>Kitasatosporales</taxon>
        <taxon>Streptomycetaceae</taxon>
        <taxon>Streptomyces</taxon>
    </lineage>
</organism>
<dbReference type="RefSeq" id="WP_086159613.1">
    <property type="nucleotide sequence ID" value="NZ_CP021121.1"/>
</dbReference>
<feature type="transmembrane region" description="Helical" evidence="1">
    <location>
        <begin position="102"/>
        <end position="123"/>
    </location>
</feature>
<keyword evidence="1" id="KW-1133">Transmembrane helix</keyword>
<keyword evidence="1" id="KW-0472">Membrane</keyword>
<dbReference type="Proteomes" id="UP000194218">
    <property type="component" value="Chromosome"/>
</dbReference>
<sequence>MREQPTSYDLAIPDPPVTPTAVVPARHSEPMVWVPGPSGGFVAVPHSALPADYLHPITTPVHTPVRDLITRPTVDPRAQVLAAGGIGIGIAGWGAAQLLSAVATLAAVGGTAVLGLALVLIALKVPRSAKGDTHITTIHNHNRWWGHSTNNHR</sequence>
<evidence type="ECO:0000313" key="2">
    <source>
        <dbReference type="EMBL" id="ARQ69743.1"/>
    </source>
</evidence>
<protein>
    <submittedName>
        <fullName evidence="2">Uncharacterized protein</fullName>
    </submittedName>
</protein>
<keyword evidence="3" id="KW-1185">Reference proteome</keyword>
<dbReference type="EMBL" id="CP021121">
    <property type="protein sequence ID" value="ARQ69743.1"/>
    <property type="molecule type" value="Genomic_DNA"/>
</dbReference>
<name>A0A1W7CY56_9ACTN</name>
<gene>
    <name evidence="2" type="ORF">CAG99_13490</name>
</gene>
<feature type="transmembrane region" description="Helical" evidence="1">
    <location>
        <begin position="78"/>
        <end position="96"/>
    </location>
</feature>
<reference evidence="2 3" key="1">
    <citation type="submission" date="2017-05" db="EMBL/GenBank/DDBJ databases">
        <title>Complete genome sequence of Streptomyces sp. SCSIO 03032 revealed the diverse biosynthetic pathways for its bioactive secondary metabolites.</title>
        <authorList>
            <person name="Ma L."/>
            <person name="Zhu Y."/>
            <person name="Zhang W."/>
            <person name="Zhang G."/>
            <person name="Tian X."/>
            <person name="Zhang S."/>
            <person name="Zhang C."/>
        </authorList>
    </citation>
    <scope>NUCLEOTIDE SEQUENCE [LARGE SCALE GENOMIC DNA]</scope>
    <source>
        <strain evidence="2 3">SCSIO 03032</strain>
    </source>
</reference>
<dbReference type="KEGG" id="smao:CAG99_13490"/>
<proteinExistence type="predicted"/>